<evidence type="ECO:0000256" key="6">
    <source>
        <dbReference type="ARBA" id="ARBA00022946"/>
    </source>
</evidence>
<reference evidence="13" key="1">
    <citation type="submission" date="2023-10" db="EMBL/GenBank/DDBJ databases">
        <title>Genome assemblies of two species of porcelain crab, Petrolisthes cinctipes and Petrolisthes manimaculis (Anomura: Porcellanidae).</title>
        <authorList>
            <person name="Angst P."/>
        </authorList>
    </citation>
    <scope>NUCLEOTIDE SEQUENCE</scope>
    <source>
        <strain evidence="13">PB745_01</strain>
        <tissue evidence="13">Gill</tissue>
    </source>
</reference>
<dbReference type="Gene3D" id="1.10.1320.10">
    <property type="entry name" value="DNA-directed RNA polymerase, N-terminal domain"/>
    <property type="match status" value="1"/>
</dbReference>
<evidence type="ECO:0000256" key="4">
    <source>
        <dbReference type="ARBA" id="ARBA00022679"/>
    </source>
</evidence>
<evidence type="ECO:0000256" key="7">
    <source>
        <dbReference type="ARBA" id="ARBA00023163"/>
    </source>
</evidence>
<evidence type="ECO:0000256" key="9">
    <source>
        <dbReference type="RuleBase" id="RU003805"/>
    </source>
</evidence>
<accession>A0AAE1G5A3</accession>
<comment type="function">
    <text evidence="9">DNA-dependent RNA polymerase catalyzes the transcription of DNA into RNA using the four ribonucleoside triphosphates as substrates.</text>
</comment>
<dbReference type="FunFam" id="1.10.287.280:FF:000001">
    <property type="entry name" value="DNA-directed RNA polymerase"/>
    <property type="match status" value="1"/>
</dbReference>
<organism evidence="13 14">
    <name type="scientific">Petrolisthes cinctipes</name>
    <name type="common">Flat porcelain crab</name>
    <dbReference type="NCBI Taxonomy" id="88211"/>
    <lineage>
        <taxon>Eukaryota</taxon>
        <taxon>Metazoa</taxon>
        <taxon>Ecdysozoa</taxon>
        <taxon>Arthropoda</taxon>
        <taxon>Crustacea</taxon>
        <taxon>Multicrustacea</taxon>
        <taxon>Malacostraca</taxon>
        <taxon>Eumalacostraca</taxon>
        <taxon>Eucarida</taxon>
        <taxon>Decapoda</taxon>
        <taxon>Pleocyemata</taxon>
        <taxon>Anomura</taxon>
        <taxon>Galatheoidea</taxon>
        <taxon>Porcellanidae</taxon>
        <taxon>Petrolisthes</taxon>
    </lineage>
</organism>
<proteinExistence type="inferred from homology"/>
<dbReference type="GO" id="GO:0001018">
    <property type="term" value="F:mitochondrial promoter sequence-specific DNA binding"/>
    <property type="evidence" value="ECO:0007669"/>
    <property type="project" value="TreeGrafter"/>
</dbReference>
<keyword evidence="4 9" id="KW-0808">Transferase</keyword>
<dbReference type="GO" id="GO:0034245">
    <property type="term" value="C:mitochondrial DNA-directed RNA polymerase complex"/>
    <property type="evidence" value="ECO:0007669"/>
    <property type="project" value="TreeGrafter"/>
</dbReference>
<dbReference type="PROSITE" id="PS00489">
    <property type="entry name" value="RNA_POL_PHAGE_2"/>
    <property type="match status" value="1"/>
</dbReference>
<dbReference type="InterPro" id="IPR002092">
    <property type="entry name" value="DNA-dir_Rpol_phage-type"/>
</dbReference>
<dbReference type="PROSITE" id="PS00900">
    <property type="entry name" value="RNA_POL_PHAGE_1"/>
    <property type="match status" value="1"/>
</dbReference>
<feature type="region of interest" description="Disordered" evidence="10">
    <location>
        <begin position="551"/>
        <end position="602"/>
    </location>
</feature>
<keyword evidence="11" id="KW-1133">Transmembrane helix</keyword>
<evidence type="ECO:0000256" key="8">
    <source>
        <dbReference type="ARBA" id="ARBA00048552"/>
    </source>
</evidence>
<dbReference type="InterPro" id="IPR029262">
    <property type="entry name" value="RPOL_N"/>
</dbReference>
<keyword evidence="7 9" id="KW-0804">Transcription</keyword>
<comment type="catalytic activity">
    <reaction evidence="8 9">
        <text>RNA(n) + a ribonucleoside 5'-triphosphate = RNA(n+1) + diphosphate</text>
        <dbReference type="Rhea" id="RHEA:21248"/>
        <dbReference type="Rhea" id="RHEA-COMP:14527"/>
        <dbReference type="Rhea" id="RHEA-COMP:17342"/>
        <dbReference type="ChEBI" id="CHEBI:33019"/>
        <dbReference type="ChEBI" id="CHEBI:61557"/>
        <dbReference type="ChEBI" id="CHEBI:140395"/>
        <dbReference type="EC" id="2.7.7.6"/>
    </reaction>
</comment>
<evidence type="ECO:0000259" key="12">
    <source>
        <dbReference type="SMART" id="SM01311"/>
    </source>
</evidence>
<dbReference type="EMBL" id="JAWQEG010000816">
    <property type="protein sequence ID" value="KAK3885272.1"/>
    <property type="molecule type" value="Genomic_DNA"/>
</dbReference>
<evidence type="ECO:0000313" key="13">
    <source>
        <dbReference type="EMBL" id="KAK3885272.1"/>
    </source>
</evidence>
<dbReference type="SUPFAM" id="SSF56672">
    <property type="entry name" value="DNA/RNA polymerases"/>
    <property type="match status" value="1"/>
</dbReference>
<dbReference type="GO" id="GO:0008146">
    <property type="term" value="F:sulfotransferase activity"/>
    <property type="evidence" value="ECO:0007669"/>
    <property type="project" value="InterPro"/>
</dbReference>
<dbReference type="InterPro" id="IPR043502">
    <property type="entry name" value="DNA/RNA_pol_sf"/>
</dbReference>
<keyword evidence="5 9" id="KW-0548">Nucleotidyltransferase</keyword>
<dbReference type="InterPro" id="IPR011990">
    <property type="entry name" value="TPR-like_helical_dom_sf"/>
</dbReference>
<dbReference type="PANTHER" id="PTHR10102:SF0">
    <property type="entry name" value="DNA-DIRECTED RNA POLYMERASE, MITOCHONDRIAL"/>
    <property type="match status" value="1"/>
</dbReference>
<evidence type="ECO:0000313" key="14">
    <source>
        <dbReference type="Proteomes" id="UP001286313"/>
    </source>
</evidence>
<dbReference type="InterPro" id="IPR046950">
    <property type="entry name" value="DNA-dir_Rpol_C_phage-type"/>
</dbReference>
<dbReference type="InterPro" id="IPR005331">
    <property type="entry name" value="Sulfotransferase"/>
</dbReference>
<protein>
    <recommendedName>
        <fullName evidence="2 9">DNA-directed RNA polymerase</fullName>
        <ecNumber evidence="2 9">2.7.7.6</ecNumber>
    </recommendedName>
</protein>
<dbReference type="PANTHER" id="PTHR10102">
    <property type="entry name" value="DNA-DIRECTED RNA POLYMERASE, MITOCHONDRIAL"/>
    <property type="match status" value="1"/>
</dbReference>
<dbReference type="FunFam" id="1.10.150.20:FF:000031">
    <property type="entry name" value="DNA-directed RNA polymerase"/>
    <property type="match status" value="1"/>
</dbReference>
<keyword evidence="6" id="KW-0809">Transit peptide</keyword>
<dbReference type="GO" id="GO:0071897">
    <property type="term" value="P:DNA biosynthetic process"/>
    <property type="evidence" value="ECO:0007669"/>
    <property type="project" value="UniProtKB-ARBA"/>
</dbReference>
<dbReference type="Gene3D" id="1.10.150.20">
    <property type="entry name" value="5' to 3' exonuclease, C-terminal subdomain"/>
    <property type="match status" value="1"/>
</dbReference>
<comment type="caution">
    <text evidence="13">The sequence shown here is derived from an EMBL/GenBank/DDBJ whole genome shotgun (WGS) entry which is preliminary data.</text>
</comment>
<dbReference type="InterPro" id="IPR037159">
    <property type="entry name" value="RNA_POL_N_sf"/>
</dbReference>
<sequence length="1726" mass="198589">MGVAGIWSARLSPVTQEGDREHYIMFPRMSKVLRLVIFTCVLFVVLLFQYQQHGDNNNNIKQQVTQKDPSKSLFLQQKSVMTSRVAHVREKCTSDPLPKLKLQTQVHVAAQVSSQLARHYHNIYLKKLYHNVLFFPQGNFSWCLVPKVASSSMSRALINMEGLKQPEDKTKFQFILRNTRSNGPERENQTMGAPVKFLFVRHPFQRIVSAYRNKLEDSYKNEDGEYFYKTFGWSIVQKFGWRGRPLKKDVARGRKNDVGKVETIALEALATPEEEKREPKFTEFVDYLIHTSLDDFDEHWKPITLLCQVCSISYDYILKYENFKEEIDFLVESLQKEGRFPMDFNIGIKKKLLLQYGCTIQGRTGIRRWQSTNIQTRTTKPQSRILRVDEVNVQSNQVTIVESSKKMFENIAEPHPSTTTTTTSLPSPNSNIYSQHGVPQPQTQHTPDYQSLLELRDELLSEKLRKLLRTQSERTLNNNNNSKLKWTSHINYTYDSNFLLSDSALDSLLLNEGGIENILSTENLDLSESFHLQSLTQFLPSKMPSSIKAEPIQPHVQNDLEPTVSPENIPKKEKNTKGSKKKNKVVSIKKKKQSSVKSDTADTVIDKKKKTTANKIKIATKLTQEELLVDIEPEMEIVPEEDLPMQPSLEPTQKKKNVKGKKKKKQIEESEHLKALRRKGREVSFNQSLAAYISVCMSLGMTNRATHTLLYYRQLAQHTTRKNFAQIINTILPYNIVLRGLADKGNYSKMVEVMKCLQADNIRVDETTFACLLECLGRQCESPANTTEINTWLTAMEEQGITLDNVLNKIDLIKNGLEYALNAVHRVQPSFIFTPTTSPLGYNNNLVKKLSQTLHTTKVSSPAYGTVTQEQLVKWAEEQLETEAKGVMVIKSIEAPDESDETHKYRKLVETYEQQWRSVLLDTFTRALGVLKNKFFSNQLDKRMTVYPYLVTLAPEEFVDIMVQEIQGMGRGSLAHSMTKYMMYRHLGELVYSRYLMHYKKQSGFLNKLQEVYGEYISWYMDNDRPEGVTYIPRVRWQELAKNHLSGTNMDHYPIEWPNPVLVSVGKFLYSLMIMKTMVWNPLHSQIKHKQPAIYEVEIKKDYRVVDEIKPSPSLIELYQKAVLPTLTFETTKIPMVCPPIPWVSTRLGGYLINDTKIVRLPYNAQQQQKRMEDCGVQQLYPTMDSLNQLSTIPWRVNQPMLDILIHLFNSKGCEELDIPPPSSECPKPEKIQSGMSKAEVHNARRQQLEYDQRKNEMLSLWCDMLYKLSIASHYRDRVFWFPHNMDFRGRVYPTPPHLNHLSSDSIRSILQFALGKKLGPKGLWWLKLHLINLTGLVKREPISARLDYCDSIMEDILDSADNPLDGRRWWTKSDEPWQTLAACKELAAALHSGNPEEYVSHLPIHQDGSCNGLQHYAALGRDEIGAKSVNLAPCFTPQDVYSDVASLVEKEREEDAKAAHQLAQVLEGHIKRKIIKQTVMTTVYGVTRFGARLQIEKQLKALDNFPQNQRWAASHYLVQKTFLCLEKMFTSTKEIQNWFTDCAKIISETRGQNLEYVTPLGLPVVQPYSNFRYRYAMDSASVSMLPATYSIDSFMKPNVMKQKNAFPPNFIHSLDSSHMMLTSLHCQSSDITFVSVHDCFWTHACSVDIMNKVCREQFVALHQEPVLEDLSRFLDRKFTLAPNEFDHDGSALDASRMKLNSIISKVPPKGQFDINSVLDSVYFFS</sequence>
<evidence type="ECO:0000256" key="3">
    <source>
        <dbReference type="ARBA" id="ARBA00022478"/>
    </source>
</evidence>
<feature type="transmembrane region" description="Helical" evidence="11">
    <location>
        <begin position="32"/>
        <end position="50"/>
    </location>
</feature>
<dbReference type="Pfam" id="PF14700">
    <property type="entry name" value="RPOL_N"/>
    <property type="match status" value="1"/>
</dbReference>
<dbReference type="Pfam" id="PF03567">
    <property type="entry name" value="Sulfotransfer_2"/>
    <property type="match status" value="1"/>
</dbReference>
<dbReference type="GO" id="GO:0006390">
    <property type="term" value="P:mitochondrial transcription"/>
    <property type="evidence" value="ECO:0007669"/>
    <property type="project" value="TreeGrafter"/>
</dbReference>
<dbReference type="EC" id="2.7.7.6" evidence="2 9"/>
<dbReference type="GO" id="GO:0016020">
    <property type="term" value="C:membrane"/>
    <property type="evidence" value="ECO:0007669"/>
    <property type="project" value="InterPro"/>
</dbReference>
<dbReference type="Pfam" id="PF00940">
    <property type="entry name" value="RNA_pol"/>
    <property type="match status" value="1"/>
</dbReference>
<evidence type="ECO:0000256" key="1">
    <source>
        <dbReference type="ARBA" id="ARBA00009493"/>
    </source>
</evidence>
<keyword evidence="11" id="KW-0812">Transmembrane</keyword>
<feature type="compositionally biased region" description="Basic residues" evidence="10">
    <location>
        <begin position="577"/>
        <end position="594"/>
    </location>
</feature>
<gene>
    <name evidence="13" type="ORF">Pcinc_010493</name>
</gene>
<dbReference type="Gene3D" id="1.10.287.280">
    <property type="match status" value="1"/>
</dbReference>
<dbReference type="SMART" id="SM01311">
    <property type="entry name" value="RPOL_N"/>
    <property type="match status" value="1"/>
</dbReference>
<evidence type="ECO:0000256" key="11">
    <source>
        <dbReference type="SAM" id="Phobius"/>
    </source>
</evidence>
<feature type="region of interest" description="Disordered" evidence="10">
    <location>
        <begin position="644"/>
        <end position="673"/>
    </location>
</feature>
<keyword evidence="11" id="KW-0472">Membrane</keyword>
<dbReference type="Proteomes" id="UP001286313">
    <property type="component" value="Unassembled WGS sequence"/>
</dbReference>
<name>A0AAE1G5A3_PETCI</name>
<comment type="similarity">
    <text evidence="1 9">Belongs to the phage and mitochondrial RNA polymerase family.</text>
</comment>
<keyword evidence="3 9" id="KW-0240">DNA-directed RNA polymerase</keyword>
<evidence type="ECO:0000256" key="5">
    <source>
        <dbReference type="ARBA" id="ARBA00022695"/>
    </source>
</evidence>
<dbReference type="GO" id="GO:0003899">
    <property type="term" value="F:DNA-directed RNA polymerase activity"/>
    <property type="evidence" value="ECO:0007669"/>
    <property type="project" value="UniProtKB-EC"/>
</dbReference>
<evidence type="ECO:0000256" key="10">
    <source>
        <dbReference type="SAM" id="MobiDB-lite"/>
    </source>
</evidence>
<dbReference type="Gene3D" id="1.25.40.10">
    <property type="entry name" value="Tetratricopeptide repeat domain"/>
    <property type="match status" value="1"/>
</dbReference>
<keyword evidence="14" id="KW-1185">Reference proteome</keyword>
<feature type="domain" description="DNA-directed RNA polymerase N-terminal" evidence="12">
    <location>
        <begin position="877"/>
        <end position="1192"/>
    </location>
</feature>
<feature type="compositionally biased region" description="Basic residues" evidence="10">
    <location>
        <begin position="654"/>
        <end position="665"/>
    </location>
</feature>
<evidence type="ECO:0000256" key="2">
    <source>
        <dbReference type="ARBA" id="ARBA00012418"/>
    </source>
</evidence>